<accession>A0AAW0MKP6</accession>
<dbReference type="AlphaFoldDB" id="A0AAW0MKP6"/>
<sequence>MWSAYPERSCRSAAGAHVVSRSRVFVFSAFRIAASLVSFSLAAYAAVCSSSSWPELVASLLALLGASRSGSCAQHVGRAAGSFSRLCGSRSRSRRSGRERSRSAMPVMRSPIAQFLSGFSSPRRRRRLLSQRSALSLQRSPPTQPGAQPTSAVLRLPQRSLPAVSAAIGIRSAALQSQPISLQPPCCIKPLAQPHRQPSAQIRLTAGRNVSRISSPRSGSRSVSPGAAFFAAQPASEPSSAFAAQPQSQRSAAA</sequence>
<feature type="region of interest" description="Disordered" evidence="1">
    <location>
        <begin position="207"/>
        <end position="254"/>
    </location>
</feature>
<evidence type="ECO:0000313" key="3">
    <source>
        <dbReference type="Proteomes" id="UP001460270"/>
    </source>
</evidence>
<dbReference type="Proteomes" id="UP001460270">
    <property type="component" value="Unassembled WGS sequence"/>
</dbReference>
<protein>
    <submittedName>
        <fullName evidence="2">Uncharacterized protein</fullName>
    </submittedName>
</protein>
<reference evidence="3" key="1">
    <citation type="submission" date="2024-04" db="EMBL/GenBank/DDBJ databases">
        <title>Salinicola lusitanus LLJ914,a marine bacterium isolated from the Okinawa Trough.</title>
        <authorList>
            <person name="Li J."/>
        </authorList>
    </citation>
    <scope>NUCLEOTIDE SEQUENCE [LARGE SCALE GENOMIC DNA]</scope>
</reference>
<evidence type="ECO:0000256" key="1">
    <source>
        <dbReference type="SAM" id="MobiDB-lite"/>
    </source>
</evidence>
<comment type="caution">
    <text evidence="2">The sequence shown here is derived from an EMBL/GenBank/DDBJ whole genome shotgun (WGS) entry which is preliminary data.</text>
</comment>
<feature type="region of interest" description="Disordered" evidence="1">
    <location>
        <begin position="133"/>
        <end position="153"/>
    </location>
</feature>
<organism evidence="2 3">
    <name type="scientific">Mugilogobius chulae</name>
    <name type="common">yellowstripe goby</name>
    <dbReference type="NCBI Taxonomy" id="88201"/>
    <lineage>
        <taxon>Eukaryota</taxon>
        <taxon>Metazoa</taxon>
        <taxon>Chordata</taxon>
        <taxon>Craniata</taxon>
        <taxon>Vertebrata</taxon>
        <taxon>Euteleostomi</taxon>
        <taxon>Actinopterygii</taxon>
        <taxon>Neopterygii</taxon>
        <taxon>Teleostei</taxon>
        <taxon>Neoteleostei</taxon>
        <taxon>Acanthomorphata</taxon>
        <taxon>Gobiaria</taxon>
        <taxon>Gobiiformes</taxon>
        <taxon>Gobioidei</taxon>
        <taxon>Gobiidae</taxon>
        <taxon>Gobionellinae</taxon>
        <taxon>Mugilogobius</taxon>
    </lineage>
</organism>
<feature type="compositionally biased region" description="Low complexity" evidence="1">
    <location>
        <begin position="210"/>
        <end position="254"/>
    </location>
</feature>
<name>A0AAW0MKP6_9GOBI</name>
<evidence type="ECO:0000313" key="2">
    <source>
        <dbReference type="EMBL" id="KAK7879076.1"/>
    </source>
</evidence>
<keyword evidence="3" id="KW-1185">Reference proteome</keyword>
<dbReference type="EMBL" id="JBBPFD010000379">
    <property type="protein sequence ID" value="KAK7879076.1"/>
    <property type="molecule type" value="Genomic_DNA"/>
</dbReference>
<proteinExistence type="predicted"/>
<gene>
    <name evidence="2" type="ORF">WMY93_034141</name>
</gene>